<accession>A0A9P5HAS6</accession>
<dbReference type="EMBL" id="JAANBB010000113">
    <property type="protein sequence ID" value="KAF7549803.1"/>
    <property type="molecule type" value="Genomic_DNA"/>
</dbReference>
<feature type="region of interest" description="Disordered" evidence="1">
    <location>
        <begin position="1"/>
        <end position="22"/>
    </location>
</feature>
<evidence type="ECO:0000313" key="2">
    <source>
        <dbReference type="EMBL" id="KAF7549803.1"/>
    </source>
</evidence>
<reference evidence="2" key="1">
    <citation type="submission" date="2020-03" db="EMBL/GenBank/DDBJ databases">
        <title>Draft Genome Sequence of Cylindrodendrum hubeiense.</title>
        <authorList>
            <person name="Buettner E."/>
            <person name="Kellner H."/>
        </authorList>
    </citation>
    <scope>NUCLEOTIDE SEQUENCE</scope>
    <source>
        <strain evidence="2">IHI 201604</strain>
    </source>
</reference>
<proteinExistence type="predicted"/>
<gene>
    <name evidence="2" type="ORF">G7Z17_g6129</name>
</gene>
<comment type="caution">
    <text evidence="2">The sequence shown here is derived from an EMBL/GenBank/DDBJ whole genome shotgun (WGS) entry which is preliminary data.</text>
</comment>
<evidence type="ECO:0000313" key="3">
    <source>
        <dbReference type="Proteomes" id="UP000722485"/>
    </source>
</evidence>
<protein>
    <submittedName>
        <fullName evidence="2">Uncharacterized protein</fullName>
    </submittedName>
</protein>
<name>A0A9P5HAS6_9HYPO</name>
<dbReference type="Proteomes" id="UP000722485">
    <property type="component" value="Unassembled WGS sequence"/>
</dbReference>
<organism evidence="2 3">
    <name type="scientific">Cylindrodendrum hubeiense</name>
    <dbReference type="NCBI Taxonomy" id="595255"/>
    <lineage>
        <taxon>Eukaryota</taxon>
        <taxon>Fungi</taxon>
        <taxon>Dikarya</taxon>
        <taxon>Ascomycota</taxon>
        <taxon>Pezizomycotina</taxon>
        <taxon>Sordariomycetes</taxon>
        <taxon>Hypocreomycetidae</taxon>
        <taxon>Hypocreales</taxon>
        <taxon>Nectriaceae</taxon>
        <taxon>Cylindrodendrum</taxon>
    </lineage>
</organism>
<keyword evidence="3" id="KW-1185">Reference proteome</keyword>
<evidence type="ECO:0000256" key="1">
    <source>
        <dbReference type="SAM" id="MobiDB-lite"/>
    </source>
</evidence>
<sequence>MPLPPVAIDTIEPPSDPGGDSHDVAVGRAILARDMALVRQFSTHATARIWLGDSEGDAGAALEVITSIKGPQQVTSRDVADAVPTKLPPWLMDVLAAAKPPQ</sequence>
<dbReference type="AlphaFoldDB" id="A0A9P5HAS6"/>